<comment type="caution">
    <text evidence="9">Lacks conserved residue(s) required for the propagation of feature annotation.</text>
</comment>
<dbReference type="Proteomes" id="UP000789901">
    <property type="component" value="Unassembled WGS sequence"/>
</dbReference>
<keyword evidence="5 9" id="KW-0808">Transferase</keyword>
<evidence type="ECO:0000256" key="4">
    <source>
        <dbReference type="ARBA" id="ARBA00022676"/>
    </source>
</evidence>
<keyword evidence="8 9" id="KW-0961">Cell wall biogenesis/degradation</keyword>
<evidence type="ECO:0000256" key="1">
    <source>
        <dbReference type="ARBA" id="ARBA00004651"/>
    </source>
</evidence>
<dbReference type="InterPro" id="IPR004835">
    <property type="entry name" value="Chitin_synth"/>
</dbReference>
<evidence type="ECO:0000256" key="9">
    <source>
        <dbReference type="RuleBase" id="RU366040"/>
    </source>
</evidence>
<comment type="catalytic activity">
    <reaction evidence="9">
        <text>[(1-&gt;4)-N-acetyl-beta-D-glucosaminyl](n) + UDP-N-acetyl-alpha-D-glucosamine = [(1-&gt;4)-N-acetyl-beta-D-glucosaminyl](n+1) + UDP + H(+)</text>
        <dbReference type="Rhea" id="RHEA:16637"/>
        <dbReference type="Rhea" id="RHEA-COMP:9593"/>
        <dbReference type="Rhea" id="RHEA-COMP:9595"/>
        <dbReference type="ChEBI" id="CHEBI:15378"/>
        <dbReference type="ChEBI" id="CHEBI:17029"/>
        <dbReference type="ChEBI" id="CHEBI:57705"/>
        <dbReference type="ChEBI" id="CHEBI:58223"/>
        <dbReference type="EC" id="2.4.1.16"/>
    </reaction>
</comment>
<gene>
    <name evidence="10" type="ORF">GMARGA_LOCUS6374</name>
</gene>
<dbReference type="EC" id="2.4.1.16" evidence="2 9"/>
<dbReference type="PANTHER" id="PTHR22914:SF9">
    <property type="entry name" value="CHITIN SYNTHASE 1"/>
    <property type="match status" value="1"/>
</dbReference>
<comment type="function">
    <text evidence="9">Polymerizes chitin, a structural polymer of the cell wall and septum, by transferring the sugar moiety of UDP-GlcNAc to the non-reducing end of the growing chitin polymer.</text>
</comment>
<feature type="transmembrane region" description="Helical" evidence="9">
    <location>
        <begin position="53"/>
        <end position="73"/>
    </location>
</feature>
<comment type="similarity">
    <text evidence="9">Belongs to the chitin synthase family.</text>
</comment>
<keyword evidence="11" id="KW-1185">Reference proteome</keyword>
<keyword evidence="3 9" id="KW-1003">Cell membrane</keyword>
<evidence type="ECO:0000256" key="5">
    <source>
        <dbReference type="ARBA" id="ARBA00022679"/>
    </source>
</evidence>
<reference evidence="10 11" key="1">
    <citation type="submission" date="2021-06" db="EMBL/GenBank/DDBJ databases">
        <authorList>
            <person name="Kallberg Y."/>
            <person name="Tangrot J."/>
            <person name="Rosling A."/>
        </authorList>
    </citation>
    <scope>NUCLEOTIDE SEQUENCE [LARGE SCALE GENOMIC DNA]</scope>
    <source>
        <strain evidence="10 11">120-4 pot B 10/14</strain>
    </source>
</reference>
<evidence type="ECO:0000256" key="7">
    <source>
        <dbReference type="ARBA" id="ARBA00023136"/>
    </source>
</evidence>
<proteinExistence type="inferred from homology"/>
<name>A0ABN7UGE0_GIGMA</name>
<keyword evidence="4 9" id="KW-0328">Glycosyltransferase</keyword>
<dbReference type="EMBL" id="CAJVQB010002876">
    <property type="protein sequence ID" value="CAG8590248.1"/>
    <property type="molecule type" value="Genomic_DNA"/>
</dbReference>
<evidence type="ECO:0000256" key="8">
    <source>
        <dbReference type="ARBA" id="ARBA00023316"/>
    </source>
</evidence>
<feature type="non-terminal residue" evidence="10">
    <location>
        <position position="1"/>
    </location>
</feature>
<dbReference type="Pfam" id="PF01644">
    <property type="entry name" value="Chitin_synth_1"/>
    <property type="match status" value="1"/>
</dbReference>
<comment type="caution">
    <text evidence="10">The sequence shown here is derived from an EMBL/GenBank/DDBJ whole genome shotgun (WGS) entry which is preliminary data.</text>
</comment>
<evidence type="ECO:0000313" key="10">
    <source>
        <dbReference type="EMBL" id="CAG8590248.1"/>
    </source>
</evidence>
<keyword evidence="7 9" id="KW-0472">Membrane</keyword>
<comment type="subcellular location">
    <subcellularLocation>
        <location evidence="1 9">Cell membrane</location>
        <topology evidence="1 9">Multi-pass membrane protein</topology>
    </subcellularLocation>
</comment>
<evidence type="ECO:0000256" key="6">
    <source>
        <dbReference type="ARBA" id="ARBA00022692"/>
    </source>
</evidence>
<organism evidence="10 11">
    <name type="scientific">Gigaspora margarita</name>
    <dbReference type="NCBI Taxonomy" id="4874"/>
    <lineage>
        <taxon>Eukaryota</taxon>
        <taxon>Fungi</taxon>
        <taxon>Fungi incertae sedis</taxon>
        <taxon>Mucoromycota</taxon>
        <taxon>Glomeromycotina</taxon>
        <taxon>Glomeromycetes</taxon>
        <taxon>Diversisporales</taxon>
        <taxon>Gigasporaceae</taxon>
        <taxon>Gigaspora</taxon>
    </lineage>
</organism>
<keyword evidence="6 9" id="KW-0812">Transmembrane</keyword>
<evidence type="ECO:0000256" key="3">
    <source>
        <dbReference type="ARBA" id="ARBA00022475"/>
    </source>
</evidence>
<feature type="transmembrane region" description="Helical" evidence="9">
    <location>
        <begin position="120"/>
        <end position="139"/>
    </location>
</feature>
<accession>A0ABN7UGE0</accession>
<sequence length="273" mass="31674">NMYLAEDRILSFELVIKKNESWKLQYIKSTTSNPTTDPFNGHGDNLFDAARSLYFVIIVIIFICSIAVPPLDFSNPLKIQEALKNAAFCDIVISVALTYLLYLFLSFIYCEPWHMLTCLVQYLLLVPSYVNILIIYAFCNTYDVSWGTKEDDKDAAYGNIIDELKIKSMTRNNTAMLLLRKMIIIDSKNLDVEFPLVLTSDKKSDQKILRRNYIGKNLDVEFPLVLTSNKKCDKKRLRRNYMAKNLDVKFPLVLTSNKKCDQKRKLHTESEHR</sequence>
<keyword evidence="9" id="KW-1133">Transmembrane helix</keyword>
<protein>
    <recommendedName>
        <fullName evidence="2 9">Chitin synthase</fullName>
        <ecNumber evidence="2 9">2.4.1.16</ecNumber>
    </recommendedName>
</protein>
<dbReference type="PANTHER" id="PTHR22914">
    <property type="entry name" value="CHITIN SYNTHASE"/>
    <property type="match status" value="1"/>
</dbReference>
<feature type="transmembrane region" description="Helical" evidence="9">
    <location>
        <begin position="85"/>
        <end position="108"/>
    </location>
</feature>
<evidence type="ECO:0000313" key="11">
    <source>
        <dbReference type="Proteomes" id="UP000789901"/>
    </source>
</evidence>
<evidence type="ECO:0000256" key="2">
    <source>
        <dbReference type="ARBA" id="ARBA00012543"/>
    </source>
</evidence>